<comment type="caution">
    <text evidence="6">The sequence shown here is derived from an EMBL/GenBank/DDBJ whole genome shotgun (WGS) entry which is preliminary data.</text>
</comment>
<dbReference type="SMART" id="SM00382">
    <property type="entry name" value="AAA"/>
    <property type="match status" value="1"/>
</dbReference>
<keyword evidence="2 3" id="KW-0067">ATP-binding</keyword>
<proteinExistence type="inferred from homology"/>
<feature type="region of interest" description="Disordered" evidence="4">
    <location>
        <begin position="128"/>
        <end position="159"/>
    </location>
</feature>
<comment type="similarity">
    <text evidence="3">Belongs to the AAA ATPase family.</text>
</comment>
<dbReference type="Gene3D" id="3.40.50.300">
    <property type="entry name" value="P-loop containing nucleotide triphosphate hydrolases"/>
    <property type="match status" value="1"/>
</dbReference>
<dbReference type="InterPro" id="IPR027417">
    <property type="entry name" value="P-loop_NTPase"/>
</dbReference>
<dbReference type="InterPro" id="IPR050168">
    <property type="entry name" value="AAA_ATPase_domain"/>
</dbReference>
<dbReference type="Gene3D" id="1.25.40.10">
    <property type="entry name" value="Tetratricopeptide repeat domain"/>
    <property type="match status" value="1"/>
</dbReference>
<dbReference type="Proteomes" id="UP001596222">
    <property type="component" value="Unassembled WGS sequence"/>
</dbReference>
<dbReference type="InterPro" id="IPR041569">
    <property type="entry name" value="AAA_lid_3"/>
</dbReference>
<evidence type="ECO:0000259" key="5">
    <source>
        <dbReference type="SMART" id="SM00382"/>
    </source>
</evidence>
<feature type="domain" description="AAA+ ATPase" evidence="5">
    <location>
        <begin position="205"/>
        <end position="343"/>
    </location>
</feature>
<keyword evidence="1 3" id="KW-0547">Nucleotide-binding</keyword>
<dbReference type="PANTHER" id="PTHR23077">
    <property type="entry name" value="AAA-FAMILY ATPASE"/>
    <property type="match status" value="1"/>
</dbReference>
<dbReference type="InterPro" id="IPR003959">
    <property type="entry name" value="ATPase_AAA_core"/>
</dbReference>
<evidence type="ECO:0000313" key="7">
    <source>
        <dbReference type="Proteomes" id="UP001596222"/>
    </source>
</evidence>
<dbReference type="PANTHER" id="PTHR23077:SF171">
    <property type="entry name" value="NUCLEAR VALOSIN-CONTAINING PROTEIN-LIKE"/>
    <property type="match status" value="1"/>
</dbReference>
<evidence type="ECO:0000256" key="2">
    <source>
        <dbReference type="ARBA" id="ARBA00022840"/>
    </source>
</evidence>
<dbReference type="InterPro" id="IPR011990">
    <property type="entry name" value="TPR-like_helical_dom_sf"/>
</dbReference>
<accession>A0ABV9ZT33</accession>
<evidence type="ECO:0000256" key="1">
    <source>
        <dbReference type="ARBA" id="ARBA00022741"/>
    </source>
</evidence>
<dbReference type="InterPro" id="IPR003960">
    <property type="entry name" value="ATPase_AAA_CS"/>
</dbReference>
<keyword evidence="7" id="KW-1185">Reference proteome</keyword>
<evidence type="ECO:0000256" key="3">
    <source>
        <dbReference type="RuleBase" id="RU003651"/>
    </source>
</evidence>
<dbReference type="GO" id="GO:0005524">
    <property type="term" value="F:ATP binding"/>
    <property type="evidence" value="ECO:0007669"/>
    <property type="project" value="UniProtKB-KW"/>
</dbReference>
<name>A0ABV9ZT33_9ACTN</name>
<dbReference type="Pfam" id="PF00004">
    <property type="entry name" value="AAA"/>
    <property type="match status" value="1"/>
</dbReference>
<gene>
    <name evidence="6" type="ORF">ACFPP6_03915</name>
</gene>
<reference evidence="7" key="1">
    <citation type="journal article" date="2019" name="Int. J. Syst. Evol. Microbiol.">
        <title>The Global Catalogue of Microorganisms (GCM) 10K type strain sequencing project: providing services to taxonomists for standard genome sequencing and annotation.</title>
        <authorList>
            <consortium name="The Broad Institute Genomics Platform"/>
            <consortium name="The Broad Institute Genome Sequencing Center for Infectious Disease"/>
            <person name="Wu L."/>
            <person name="Ma J."/>
        </authorList>
    </citation>
    <scope>NUCLEOTIDE SEQUENCE [LARGE SCALE GENOMIC DNA]</scope>
    <source>
        <strain evidence="7">CGMCC 4.1641</strain>
    </source>
</reference>
<dbReference type="Pfam" id="PF14559">
    <property type="entry name" value="TPR_19"/>
    <property type="match status" value="1"/>
</dbReference>
<dbReference type="Pfam" id="PF17862">
    <property type="entry name" value="AAA_lid_3"/>
    <property type="match status" value="1"/>
</dbReference>
<feature type="region of interest" description="Disordered" evidence="4">
    <location>
        <begin position="72"/>
        <end position="111"/>
    </location>
</feature>
<protein>
    <submittedName>
        <fullName evidence="6">ATP-binding protein</fullName>
    </submittedName>
</protein>
<dbReference type="SUPFAM" id="SSF52540">
    <property type="entry name" value="P-loop containing nucleoside triphosphate hydrolases"/>
    <property type="match status" value="1"/>
</dbReference>
<evidence type="ECO:0000313" key="6">
    <source>
        <dbReference type="EMBL" id="MFC5143836.1"/>
    </source>
</evidence>
<organism evidence="6 7">
    <name type="scientific">Streptomyces aureoversilis</name>
    <dbReference type="NCBI Taxonomy" id="67277"/>
    <lineage>
        <taxon>Bacteria</taxon>
        <taxon>Bacillati</taxon>
        <taxon>Actinomycetota</taxon>
        <taxon>Actinomycetes</taxon>
        <taxon>Kitasatosporales</taxon>
        <taxon>Streptomycetaceae</taxon>
        <taxon>Streptomyces</taxon>
    </lineage>
</organism>
<dbReference type="Gene3D" id="1.10.8.60">
    <property type="match status" value="1"/>
</dbReference>
<dbReference type="PROSITE" id="PS00674">
    <property type="entry name" value="AAA"/>
    <property type="match status" value="1"/>
</dbReference>
<sequence length="453" mass="48916">MSEESPLLKSLRTAVDAAPDDVPLRLHLAQLLLDAGHVQDAISQVAAALQREPGNAEAQALIARAVAPPVTAPAAAPAPAPAPAQAPAQAAPAPVPAPAEAPDGAPAEPPRYDWKQAEDELSDVIPPRFVESSEPEPPEGRQPQPKTLSADGEDDPAGVSAWDVESADLSLADVGGMDQVKERLQAAFLAPMRNPELRKLYGKSLRGGLLMYGPPGCGKTYIARAVAGELGARFMTVSITDVLDMWIGNSERNLRELFETARRNAPCVVFLDELDALGAKRSQLRHSGLRTTVNQLLTELDGVDARANEGLFVLAATNHPWDVDPALRRPGRLDRTVLVLPPDEPARESILRHHLKDRPVARIDLRKLVKRTDGFSGADLRHLCESAAERALMDSVRTGQARMIETDDLLAALTQLRPSTGPWFDSARSVAQFANEGGQYDELLAYLKKKRML</sequence>
<dbReference type="EMBL" id="JBHSKJ010000002">
    <property type="protein sequence ID" value="MFC5143836.1"/>
    <property type="molecule type" value="Genomic_DNA"/>
</dbReference>
<dbReference type="InterPro" id="IPR003593">
    <property type="entry name" value="AAA+_ATPase"/>
</dbReference>
<dbReference type="SUPFAM" id="SSF48452">
    <property type="entry name" value="TPR-like"/>
    <property type="match status" value="1"/>
</dbReference>
<dbReference type="RefSeq" id="WP_382037230.1">
    <property type="nucleotide sequence ID" value="NZ_JBHSKJ010000002.1"/>
</dbReference>
<evidence type="ECO:0000256" key="4">
    <source>
        <dbReference type="SAM" id="MobiDB-lite"/>
    </source>
</evidence>